<proteinExistence type="predicted"/>
<organism evidence="2">
    <name type="scientific">Chromera velia CCMP2878</name>
    <dbReference type="NCBI Taxonomy" id="1169474"/>
    <lineage>
        <taxon>Eukaryota</taxon>
        <taxon>Sar</taxon>
        <taxon>Alveolata</taxon>
        <taxon>Colpodellida</taxon>
        <taxon>Chromeraceae</taxon>
        <taxon>Chromera</taxon>
    </lineage>
</organism>
<name>A0A0G4IG96_9ALVE</name>
<evidence type="ECO:0000256" key="1">
    <source>
        <dbReference type="SAM" id="MobiDB-lite"/>
    </source>
</evidence>
<feature type="region of interest" description="Disordered" evidence="1">
    <location>
        <begin position="261"/>
        <end position="297"/>
    </location>
</feature>
<evidence type="ECO:0000313" key="2">
    <source>
        <dbReference type="EMBL" id="CEM56178.1"/>
    </source>
</evidence>
<accession>A0A0G4IG96</accession>
<reference evidence="2" key="1">
    <citation type="submission" date="2014-11" db="EMBL/GenBank/DDBJ databases">
        <authorList>
            <person name="Otto D Thomas"/>
            <person name="Naeem Raeece"/>
        </authorList>
    </citation>
    <scope>NUCLEOTIDE SEQUENCE</scope>
</reference>
<gene>
    <name evidence="2" type="ORF">Cvel_14166</name>
</gene>
<protein>
    <submittedName>
        <fullName evidence="2">Uncharacterized protein</fullName>
    </submittedName>
</protein>
<dbReference type="PhylomeDB" id="A0A0G4IG96"/>
<dbReference type="EMBL" id="CDMZ01005950">
    <property type="protein sequence ID" value="CEM56178.1"/>
    <property type="molecule type" value="Genomic_DNA"/>
</dbReference>
<sequence>MGLRDCLRRYEQQLGTPTPSATIWFSSVPPSRSSSTPKPNHPKYIYCRVAHPWRKHVKCITYGASPHADRSTCPAIAHVYGCSKQGHLDTMCPSKLRTSKKAANVHCATVSFTSTSVISPDLVHGPHFGKDNGATVEAVGELYLEQVSASITYTMKVLNTSVPVRTAGRNDSSEASGAVVYATHSVTLDNVIFGDRLESITFLIFPQSSIPFLFSKALAQWLPVKMDYKDNVIVIPSPSGPDVTLTWIDLGEYYGLPLVQDDDSPPSLVGSDESDDKPPPLEDDPNESEDEIDNSAPFRPLPFAMCITTSPTTTPALHSPPEGIAGVEVPVSMGEAPEGVRVCVSGGETPEGVCISVSPEEVSVPSEEGVEGLKEPARPGGLADGASTTAQDSVKATTGGDVKGPVGFSISGVSFTKGAYVGARLHLDSLYLGASDCGPTHQLTVLEDFIPYGLAPRFTAHPNSHETVAFLENVWFPRFGVPEEI</sequence>
<dbReference type="AlphaFoldDB" id="A0A0G4IG96"/>
<feature type="compositionally biased region" description="Acidic residues" evidence="1">
    <location>
        <begin position="281"/>
        <end position="293"/>
    </location>
</feature>
<feature type="region of interest" description="Disordered" evidence="1">
    <location>
        <begin position="369"/>
        <end position="391"/>
    </location>
</feature>
<dbReference type="VEuPathDB" id="CryptoDB:Cvel_14166"/>